<name>A0A0C2FL67_9ACTN</name>
<evidence type="ECO:0000256" key="1">
    <source>
        <dbReference type="SAM" id="MobiDB-lite"/>
    </source>
</evidence>
<gene>
    <name evidence="2" type="ORF">LP52_03645</name>
</gene>
<sequence length="87" mass="8764">MASAEGPEGVRGTDRSTAREETTATTAPGTLPESSACGRSVAARTAAGALPHGVTVNGPAEPPVPARRAALERLGGALPPPRKDPRR</sequence>
<evidence type="ECO:0000313" key="2">
    <source>
        <dbReference type="EMBL" id="KII00045.1"/>
    </source>
</evidence>
<dbReference type="Proteomes" id="UP000031675">
    <property type="component" value="Unassembled WGS sequence"/>
</dbReference>
<dbReference type="AlphaFoldDB" id="A0A0C2FL67"/>
<reference evidence="3" key="1">
    <citation type="journal article" date="2015" name="Chem. Biol.">
        <title>Structure, bioactivity, and resistance mechanism of streptomonomicin, an unusual lasso Peptide from an understudied halophilic actinomycete.</title>
        <authorList>
            <person name="Metelev M."/>
            <person name="Tietz J.I."/>
            <person name="Melby J.O."/>
            <person name="Blair P.M."/>
            <person name="Zhu L."/>
            <person name="Livnat I."/>
            <person name="Severinov K."/>
            <person name="Mitchell D.A."/>
        </authorList>
    </citation>
    <scope>NUCLEOTIDE SEQUENCE [LARGE SCALE GENOMIC DNA]</scope>
    <source>
        <strain evidence="3">YIM 90003</strain>
    </source>
</reference>
<keyword evidence="3" id="KW-1185">Reference proteome</keyword>
<accession>A0A0C2FL67</accession>
<comment type="caution">
    <text evidence="2">The sequence shown here is derived from an EMBL/GenBank/DDBJ whole genome shotgun (WGS) entry which is preliminary data.</text>
</comment>
<proteinExistence type="predicted"/>
<dbReference type="EMBL" id="JROO01000006">
    <property type="protein sequence ID" value="KII00045.1"/>
    <property type="molecule type" value="Genomic_DNA"/>
</dbReference>
<feature type="compositionally biased region" description="Basic and acidic residues" evidence="1">
    <location>
        <begin position="11"/>
        <end position="22"/>
    </location>
</feature>
<dbReference type="RefSeq" id="WP_040270719.1">
    <property type="nucleotide sequence ID" value="NZ_JROO01000006.1"/>
</dbReference>
<feature type="region of interest" description="Disordered" evidence="1">
    <location>
        <begin position="1"/>
        <end position="87"/>
    </location>
</feature>
<dbReference type="STRING" id="183763.LP52_03645"/>
<protein>
    <submittedName>
        <fullName evidence="2">Uncharacterized protein</fullName>
    </submittedName>
</protein>
<feature type="compositionally biased region" description="Low complexity" evidence="1">
    <location>
        <begin position="66"/>
        <end position="77"/>
    </location>
</feature>
<evidence type="ECO:0000313" key="3">
    <source>
        <dbReference type="Proteomes" id="UP000031675"/>
    </source>
</evidence>
<organism evidence="2 3">
    <name type="scientific">Streptomonospora alba</name>
    <dbReference type="NCBI Taxonomy" id="183763"/>
    <lineage>
        <taxon>Bacteria</taxon>
        <taxon>Bacillati</taxon>
        <taxon>Actinomycetota</taxon>
        <taxon>Actinomycetes</taxon>
        <taxon>Streptosporangiales</taxon>
        <taxon>Nocardiopsidaceae</taxon>
        <taxon>Streptomonospora</taxon>
    </lineage>
</organism>